<name>A0A3M9L4I5_9EURY</name>
<sequence>MIRKNKLSKTGIFRSHPAFYLTSKAGILSAASIFFWQMFTHTGIKMIHTLETVDIIIDPAMFGDLFQYPVYAAIGLCTWALIIIALAATPIILNSRLFSYRKNIPAIHPGN</sequence>
<feature type="transmembrane region" description="Helical" evidence="1">
    <location>
        <begin position="21"/>
        <end position="39"/>
    </location>
</feature>
<dbReference type="RefSeq" id="WP_096711292.1">
    <property type="nucleotide sequence ID" value="NZ_OBDR01000001.1"/>
</dbReference>
<feature type="transmembrane region" description="Helical" evidence="1">
    <location>
        <begin position="70"/>
        <end position="93"/>
    </location>
</feature>
<keyword evidence="1" id="KW-1133">Transmembrane helix</keyword>
<protein>
    <submittedName>
        <fullName evidence="2">Uncharacterized protein</fullName>
    </submittedName>
</protein>
<dbReference type="EMBL" id="RJJF01000020">
    <property type="protein sequence ID" value="RNI07353.1"/>
    <property type="molecule type" value="Genomic_DNA"/>
</dbReference>
<dbReference type="OrthoDB" id="121425at2157"/>
<organism evidence="2 3">
    <name type="scientific">Methanohalophilus euhalobius</name>
    <dbReference type="NCBI Taxonomy" id="51203"/>
    <lineage>
        <taxon>Archaea</taxon>
        <taxon>Methanobacteriati</taxon>
        <taxon>Methanobacteriota</taxon>
        <taxon>Stenosarchaea group</taxon>
        <taxon>Methanomicrobia</taxon>
        <taxon>Methanosarcinales</taxon>
        <taxon>Methanosarcinaceae</taxon>
        <taxon>Methanohalophilus</taxon>
    </lineage>
</organism>
<reference evidence="2 3" key="1">
    <citation type="submission" date="2018-10" db="EMBL/GenBank/DDBJ databases">
        <title>Cultivation of a novel Methanohalophilus strain from Kebrit Deep of the Red Sea and a genomic comparison of members of the genus Methanohalophilus.</title>
        <authorList>
            <person name="Guan Y."/>
            <person name="Ngugi D.K."/>
            <person name="Stingl U."/>
        </authorList>
    </citation>
    <scope>NUCLEOTIDE SEQUENCE [LARGE SCALE GENOMIC DNA]</scope>
    <source>
        <strain evidence="2 3">DSM 10369</strain>
    </source>
</reference>
<gene>
    <name evidence="2" type="ORF">EDD83_09115</name>
</gene>
<accession>A0A3M9L4I5</accession>
<keyword evidence="1" id="KW-0472">Membrane</keyword>
<dbReference type="Proteomes" id="UP000273978">
    <property type="component" value="Unassembled WGS sequence"/>
</dbReference>
<dbReference type="AlphaFoldDB" id="A0A3M9L4I5"/>
<evidence type="ECO:0000313" key="2">
    <source>
        <dbReference type="EMBL" id="RNI07353.1"/>
    </source>
</evidence>
<evidence type="ECO:0000313" key="3">
    <source>
        <dbReference type="Proteomes" id="UP000273978"/>
    </source>
</evidence>
<keyword evidence="1" id="KW-0812">Transmembrane</keyword>
<comment type="caution">
    <text evidence="2">The sequence shown here is derived from an EMBL/GenBank/DDBJ whole genome shotgun (WGS) entry which is preliminary data.</text>
</comment>
<evidence type="ECO:0000256" key="1">
    <source>
        <dbReference type="SAM" id="Phobius"/>
    </source>
</evidence>
<proteinExistence type="predicted"/>